<reference evidence="5 6" key="1">
    <citation type="submission" date="2017-04" db="EMBL/GenBank/DDBJ databases">
        <authorList>
            <person name="Afonso C.L."/>
            <person name="Miller P.J."/>
            <person name="Scott M.A."/>
            <person name="Spackman E."/>
            <person name="Goraichik I."/>
            <person name="Dimitrov K.M."/>
            <person name="Suarez D.L."/>
            <person name="Swayne D.E."/>
        </authorList>
    </citation>
    <scope>NUCLEOTIDE SEQUENCE [LARGE SCALE GENOMIC DNA]</scope>
    <source>
        <strain evidence="5 6">DSM 12555</strain>
    </source>
</reference>
<keyword evidence="6" id="KW-1185">Reference proteome</keyword>
<dbReference type="RefSeq" id="WP_084114630.1">
    <property type="nucleotide sequence ID" value="NZ_FWXH01000003.1"/>
</dbReference>
<name>A0A1W1XAV6_9CLOT</name>
<dbReference type="SUPFAM" id="SSF47188">
    <property type="entry name" value="Hemerythrin-like"/>
    <property type="match status" value="1"/>
</dbReference>
<evidence type="ECO:0000259" key="4">
    <source>
        <dbReference type="Pfam" id="PF01814"/>
    </source>
</evidence>
<evidence type="ECO:0000313" key="6">
    <source>
        <dbReference type="Proteomes" id="UP000192468"/>
    </source>
</evidence>
<comment type="similarity">
    <text evidence="1">Belongs to the hemerythrin family.</text>
</comment>
<sequence length="131" mass="15795">MFEMKDEFRTGIKIIDEEHEKLFEIAERVYQLLKNPFTTDKYDKIVLILEELKNYTEFHFKDEEEYMASINYTGLFTQKVQHAEFIKVFDNMDLKSIDSNQDESLMKVLDYISKWLVEHILKEDLKINEGI</sequence>
<proteinExistence type="inferred from homology"/>
<dbReference type="AlphaFoldDB" id="A0A1W1XAV6"/>
<evidence type="ECO:0000256" key="3">
    <source>
        <dbReference type="ARBA" id="ARBA00023004"/>
    </source>
</evidence>
<evidence type="ECO:0000256" key="1">
    <source>
        <dbReference type="ARBA" id="ARBA00010587"/>
    </source>
</evidence>
<feature type="domain" description="Hemerythrin-like" evidence="4">
    <location>
        <begin position="10"/>
        <end position="126"/>
    </location>
</feature>
<evidence type="ECO:0000256" key="2">
    <source>
        <dbReference type="ARBA" id="ARBA00022723"/>
    </source>
</evidence>
<dbReference type="PANTHER" id="PTHR37164:SF1">
    <property type="entry name" value="BACTERIOHEMERYTHRIN"/>
    <property type="match status" value="1"/>
</dbReference>
<dbReference type="STRING" id="1121291.SAMN02745134_01180"/>
<dbReference type="InterPro" id="IPR035938">
    <property type="entry name" value="Hemerythrin-like_sf"/>
</dbReference>
<dbReference type="OrthoDB" id="9797092at2"/>
<dbReference type="NCBIfam" id="TIGR02481">
    <property type="entry name" value="hemeryth_dom"/>
    <property type="match status" value="1"/>
</dbReference>
<keyword evidence="3" id="KW-0408">Iron</keyword>
<dbReference type="InterPro" id="IPR012827">
    <property type="entry name" value="Hemerythrin_metal-bd"/>
</dbReference>
<evidence type="ECO:0000313" key="5">
    <source>
        <dbReference type="EMBL" id="SMC21052.1"/>
    </source>
</evidence>
<dbReference type="CDD" id="cd12107">
    <property type="entry name" value="Hemerythrin"/>
    <property type="match status" value="1"/>
</dbReference>
<dbReference type="Pfam" id="PF01814">
    <property type="entry name" value="Hemerythrin"/>
    <property type="match status" value="1"/>
</dbReference>
<dbReference type="EMBL" id="FWXH01000003">
    <property type="protein sequence ID" value="SMC21052.1"/>
    <property type="molecule type" value="Genomic_DNA"/>
</dbReference>
<keyword evidence="2" id="KW-0479">Metal-binding</keyword>
<dbReference type="PANTHER" id="PTHR37164">
    <property type="entry name" value="BACTERIOHEMERYTHRIN"/>
    <property type="match status" value="1"/>
</dbReference>
<dbReference type="Proteomes" id="UP000192468">
    <property type="component" value="Unassembled WGS sequence"/>
</dbReference>
<dbReference type="InterPro" id="IPR012312">
    <property type="entry name" value="Hemerythrin-like"/>
</dbReference>
<gene>
    <name evidence="5" type="ORF">SAMN02745134_01180</name>
</gene>
<dbReference type="Gene3D" id="1.20.120.50">
    <property type="entry name" value="Hemerythrin-like"/>
    <property type="match status" value="1"/>
</dbReference>
<protein>
    <submittedName>
        <fullName evidence="5">Hemerythrin</fullName>
    </submittedName>
</protein>
<dbReference type="InterPro" id="IPR050669">
    <property type="entry name" value="Hemerythrin"/>
</dbReference>
<accession>A0A1W1XAV6</accession>
<organism evidence="5 6">
    <name type="scientific">Clostridium acidisoli DSM 12555</name>
    <dbReference type="NCBI Taxonomy" id="1121291"/>
    <lineage>
        <taxon>Bacteria</taxon>
        <taxon>Bacillati</taxon>
        <taxon>Bacillota</taxon>
        <taxon>Clostridia</taxon>
        <taxon>Eubacteriales</taxon>
        <taxon>Clostridiaceae</taxon>
        <taxon>Clostridium</taxon>
    </lineage>
</organism>
<dbReference type="GO" id="GO:0046872">
    <property type="term" value="F:metal ion binding"/>
    <property type="evidence" value="ECO:0007669"/>
    <property type="project" value="UniProtKB-KW"/>
</dbReference>